<feature type="region of interest" description="Disordered" evidence="6">
    <location>
        <begin position="155"/>
        <end position="226"/>
    </location>
</feature>
<dbReference type="CDD" id="cd01127">
    <property type="entry name" value="TrwB_TraG_TraD_VirD4"/>
    <property type="match status" value="1"/>
</dbReference>
<dbReference type="InterPro" id="IPR027417">
    <property type="entry name" value="P-loop_NTPase"/>
</dbReference>
<protein>
    <recommendedName>
        <fullName evidence="7">Type IV secretion system coupling protein TraD DNA-binding domain-containing protein</fullName>
    </recommendedName>
</protein>
<dbReference type="EMBL" id="RYZH01000015">
    <property type="protein sequence ID" value="RUL88005.1"/>
    <property type="molecule type" value="Genomic_DNA"/>
</dbReference>
<dbReference type="Pfam" id="PF10412">
    <property type="entry name" value="TrwB_AAD_bind"/>
    <property type="match status" value="1"/>
</dbReference>
<dbReference type="Proteomes" id="UP000280296">
    <property type="component" value="Unassembled WGS sequence"/>
</dbReference>
<feature type="compositionally biased region" description="Basic residues" evidence="6">
    <location>
        <begin position="167"/>
        <end position="181"/>
    </location>
</feature>
<keyword evidence="4" id="KW-1133">Transmembrane helix</keyword>
<feature type="compositionally biased region" description="Basic residues" evidence="6">
    <location>
        <begin position="204"/>
        <end position="220"/>
    </location>
</feature>
<proteinExistence type="predicted"/>
<evidence type="ECO:0000259" key="7">
    <source>
        <dbReference type="Pfam" id="PF10412"/>
    </source>
</evidence>
<keyword evidence="9" id="KW-1185">Reference proteome</keyword>
<dbReference type="SUPFAM" id="SSF52540">
    <property type="entry name" value="P-loop containing nucleoside triphosphate hydrolases"/>
    <property type="match status" value="1"/>
</dbReference>
<dbReference type="PANTHER" id="PTHR37937:SF1">
    <property type="entry name" value="CONJUGATIVE TRANSFER: DNA TRANSPORT"/>
    <property type="match status" value="1"/>
</dbReference>
<evidence type="ECO:0000256" key="5">
    <source>
        <dbReference type="ARBA" id="ARBA00023136"/>
    </source>
</evidence>
<keyword evidence="2" id="KW-1003">Cell membrane</keyword>
<feature type="compositionally biased region" description="Low complexity" evidence="6">
    <location>
        <begin position="631"/>
        <end position="642"/>
    </location>
</feature>
<keyword evidence="5" id="KW-0472">Membrane</keyword>
<dbReference type="GO" id="GO:0005886">
    <property type="term" value="C:plasma membrane"/>
    <property type="evidence" value="ECO:0007669"/>
    <property type="project" value="UniProtKB-SubCell"/>
</dbReference>
<comment type="subcellular location">
    <subcellularLocation>
        <location evidence="1">Cell membrane</location>
        <topology evidence="1">Multi-pass membrane protein</topology>
    </subcellularLocation>
</comment>
<evidence type="ECO:0000313" key="9">
    <source>
        <dbReference type="Proteomes" id="UP000280296"/>
    </source>
</evidence>
<feature type="region of interest" description="Disordered" evidence="6">
    <location>
        <begin position="26"/>
        <end position="107"/>
    </location>
</feature>
<evidence type="ECO:0000313" key="8">
    <source>
        <dbReference type="EMBL" id="RUL88005.1"/>
    </source>
</evidence>
<reference evidence="8 9" key="2">
    <citation type="submission" date="2019-01" db="EMBL/GenBank/DDBJ databases">
        <title>Tautonia sociabilis, a novel thermotolerant planctomycete of Isosphaeraceae family, isolated from a 4000 m deep subterranean habitat.</title>
        <authorList>
            <person name="Kovaleva O.L."/>
            <person name="Elcheninov A.G."/>
            <person name="Van Heerden E."/>
            <person name="Toshchakov S.V."/>
            <person name="Novikov A."/>
            <person name="Bonch-Osmolovskaya E.A."/>
            <person name="Kublanov I.V."/>
        </authorList>
    </citation>
    <scope>NUCLEOTIDE SEQUENCE [LARGE SCALE GENOMIC DNA]</scope>
    <source>
        <strain evidence="8 9">GM2012</strain>
    </source>
</reference>
<dbReference type="PANTHER" id="PTHR37937">
    <property type="entry name" value="CONJUGATIVE TRANSFER: DNA TRANSPORT"/>
    <property type="match status" value="1"/>
</dbReference>
<dbReference type="InterPro" id="IPR051539">
    <property type="entry name" value="T4SS-coupling_protein"/>
</dbReference>
<reference evidence="8 9" key="1">
    <citation type="submission" date="2018-12" db="EMBL/GenBank/DDBJ databases">
        <authorList>
            <person name="Toschakov S.V."/>
        </authorList>
    </citation>
    <scope>NUCLEOTIDE SEQUENCE [LARGE SCALE GENOMIC DNA]</scope>
    <source>
        <strain evidence="8 9">GM2012</strain>
    </source>
</reference>
<comment type="caution">
    <text evidence="8">The sequence shown here is derived from an EMBL/GenBank/DDBJ whole genome shotgun (WGS) entry which is preliminary data.</text>
</comment>
<sequence length="744" mass="83779">MSGMPRRNSTSISLQLTATWWSRQPKTVTGSGASRPQATPGSRAGVRRRGFHRESRLHDGAIAATRAAGSTDAPPGRDQGGRVPAVHRGRPSHRPGCPRSGAPTHRVRHRPALPHQFDLQENKFTSTPLHRRPLLGTVQDQLFRLFGSGFPHRRGLLRGRGLDRGPRPARVRPGRRHHWPRIHLPTEAPGSPARAPATAEANHARHSRSSRGRAAGRGRTRQALPQGAETMTIAALFSERSRALFASIRRRRGPSLEEWARKNSYVFGGVRIPRSLGKFHFAFIGGTGAGKSASLYAFENSFLGEFQPGMDRRVYRFDPKNEAFAYLRAMNPEIPIYIMNPLHRESVGWDAFLDILDKNDCEQIARIFVPEQPDAQQPFFADVTRLLLYGVLLAQVLTQPGWSFRETCLILRNPSYIRQMLGRTPHTRFLTQLLDEAQGETYRSIVSTIVTRIAPLETFAAYWHNAQVKVSIRETTRECCVVLFGTDTRYDKILGPLNALYFKLVQQYLLARGDVDFPRDYVIIDEFAKLGGDRPVEGFLDLCELGRSRGVRVAICIQTPAQLDKLYGKPGREILLGQCQNQMLFRTADETGAEYNAKRMGRIRGYELLGNMGLSAGFTEGRTWAPGGGSSSSQHSTGQSEGVSESYYDRPFVHPDEFANLPAADFLSGIHGFADVPRTGLFQTGRWRFHLDTDWLRRHVPRPHPEVRPYDESLRPKEHMYMHPFTREELRRIGLEPDPADFSH</sequence>
<evidence type="ECO:0000256" key="2">
    <source>
        <dbReference type="ARBA" id="ARBA00022475"/>
    </source>
</evidence>
<feature type="region of interest" description="Disordered" evidence="6">
    <location>
        <begin position="623"/>
        <end position="646"/>
    </location>
</feature>
<accession>A0A432MLJ0</accession>
<evidence type="ECO:0000256" key="3">
    <source>
        <dbReference type="ARBA" id="ARBA00022692"/>
    </source>
</evidence>
<evidence type="ECO:0000256" key="1">
    <source>
        <dbReference type="ARBA" id="ARBA00004651"/>
    </source>
</evidence>
<dbReference type="InterPro" id="IPR019476">
    <property type="entry name" value="T4SS_TraD_DNA-bd"/>
</dbReference>
<dbReference type="Gene3D" id="3.40.50.300">
    <property type="entry name" value="P-loop containing nucleotide triphosphate hydrolases"/>
    <property type="match status" value="2"/>
</dbReference>
<keyword evidence="3" id="KW-0812">Transmembrane</keyword>
<evidence type="ECO:0000256" key="6">
    <source>
        <dbReference type="SAM" id="MobiDB-lite"/>
    </source>
</evidence>
<evidence type="ECO:0000256" key="4">
    <source>
        <dbReference type="ARBA" id="ARBA00022989"/>
    </source>
</evidence>
<name>A0A432MLJ0_9BACT</name>
<dbReference type="AlphaFoldDB" id="A0A432MLJ0"/>
<gene>
    <name evidence="8" type="ORF">TsocGM_09800</name>
</gene>
<feature type="domain" description="Type IV secretion system coupling protein TraD DNA-binding" evidence="7">
    <location>
        <begin position="265"/>
        <end position="605"/>
    </location>
</feature>
<organism evidence="8 9">
    <name type="scientific">Tautonia sociabilis</name>
    <dbReference type="NCBI Taxonomy" id="2080755"/>
    <lineage>
        <taxon>Bacteria</taxon>
        <taxon>Pseudomonadati</taxon>
        <taxon>Planctomycetota</taxon>
        <taxon>Planctomycetia</taxon>
        <taxon>Isosphaerales</taxon>
        <taxon>Isosphaeraceae</taxon>
        <taxon>Tautonia</taxon>
    </lineage>
</organism>
<feature type="compositionally biased region" description="Polar residues" evidence="6">
    <location>
        <begin position="26"/>
        <end position="40"/>
    </location>
</feature>